<keyword evidence="1" id="KW-0812">Transmembrane</keyword>
<dbReference type="RefSeq" id="XP_030527112.1">
    <property type="nucleotide sequence ID" value="XM_030671252.2"/>
</dbReference>
<evidence type="ECO:0000313" key="3">
    <source>
        <dbReference type="Proteomes" id="UP000827889"/>
    </source>
</evidence>
<dbReference type="PANTHER" id="PTHR35107:SF2">
    <property type="entry name" value="EXPRESSED PROTEIN"/>
    <property type="match status" value="1"/>
</dbReference>
<feature type="chain" id="PRO_5034350183" evidence="2">
    <location>
        <begin position="32"/>
        <end position="214"/>
    </location>
</feature>
<dbReference type="KEGG" id="rarg:115738597"/>
<sequence length="214" mass="23514">MASAAIGRASLPLLLFTIALQSGLLSLSVDARPCKTLLIAYSFSFTGKPAFLGHRDRPFPVIDFAKPDPSSFDSASSSSEEIITIFDASNRQFDRKPAFLFFDRRVFPSRELGMPRPQYPQLPKRQQRSVPLGFFDLSSLRDRTVDILSVVVALLFGVGCGALTAATMYLVWSLVASHRGDDFQEESDDEDASPKKMGYVKIPAADAFPDPTKA</sequence>
<dbReference type="Proteomes" id="UP000827889">
    <property type="component" value="Chromosome 2"/>
</dbReference>
<keyword evidence="3" id="KW-1185">Reference proteome</keyword>
<organism evidence="3 4">
    <name type="scientific">Rhodamnia argentea</name>
    <dbReference type="NCBI Taxonomy" id="178133"/>
    <lineage>
        <taxon>Eukaryota</taxon>
        <taxon>Viridiplantae</taxon>
        <taxon>Streptophyta</taxon>
        <taxon>Embryophyta</taxon>
        <taxon>Tracheophyta</taxon>
        <taxon>Spermatophyta</taxon>
        <taxon>Magnoliopsida</taxon>
        <taxon>eudicotyledons</taxon>
        <taxon>Gunneridae</taxon>
        <taxon>Pentapetalae</taxon>
        <taxon>rosids</taxon>
        <taxon>malvids</taxon>
        <taxon>Myrtales</taxon>
        <taxon>Myrtaceae</taxon>
        <taxon>Myrtoideae</taxon>
        <taxon>Myrteae</taxon>
        <taxon>Australasian group</taxon>
        <taxon>Rhodamnia</taxon>
    </lineage>
</organism>
<keyword evidence="2" id="KW-0732">Signal</keyword>
<reference evidence="4" key="2">
    <citation type="submission" date="2025-08" db="UniProtKB">
        <authorList>
            <consortium name="RefSeq"/>
        </authorList>
    </citation>
    <scope>IDENTIFICATION</scope>
    <source>
        <tissue evidence="4">Leaf</tissue>
    </source>
</reference>
<keyword evidence="1" id="KW-1133">Transmembrane helix</keyword>
<dbReference type="GeneID" id="115738597"/>
<accession>A0A8B8NX45</accession>
<feature type="transmembrane region" description="Helical" evidence="1">
    <location>
        <begin position="147"/>
        <end position="172"/>
    </location>
</feature>
<dbReference type="AlphaFoldDB" id="A0A8B8NX45"/>
<proteinExistence type="predicted"/>
<protein>
    <submittedName>
        <fullName evidence="4">Uncharacterized protein LOC115738597</fullName>
    </submittedName>
</protein>
<gene>
    <name evidence="4" type="primary">LOC115738597</name>
</gene>
<reference evidence="3" key="1">
    <citation type="submission" date="2025-05" db="UniProtKB">
        <authorList>
            <consortium name="RefSeq"/>
        </authorList>
    </citation>
    <scope>NUCLEOTIDE SEQUENCE [LARGE SCALE GENOMIC DNA]</scope>
</reference>
<evidence type="ECO:0000313" key="4">
    <source>
        <dbReference type="RefSeq" id="XP_030527112.1"/>
    </source>
</evidence>
<evidence type="ECO:0000256" key="1">
    <source>
        <dbReference type="SAM" id="Phobius"/>
    </source>
</evidence>
<feature type="signal peptide" evidence="2">
    <location>
        <begin position="1"/>
        <end position="31"/>
    </location>
</feature>
<dbReference type="PANTHER" id="PTHR35107">
    <property type="entry name" value="EXPRESSED PROTEIN"/>
    <property type="match status" value="1"/>
</dbReference>
<name>A0A8B8NX45_9MYRT</name>
<evidence type="ECO:0000256" key="2">
    <source>
        <dbReference type="SAM" id="SignalP"/>
    </source>
</evidence>
<keyword evidence="1" id="KW-0472">Membrane</keyword>